<evidence type="ECO:0000256" key="7">
    <source>
        <dbReference type="ARBA" id="ARBA00022801"/>
    </source>
</evidence>
<comment type="pathway">
    <text evidence="3">Secondary metabolite metabolism; methylglyoxal degradation; (R)-lactate from methylglyoxal: step 2/2.</text>
</comment>
<comment type="similarity">
    <text evidence="4">Belongs to the metallo-beta-lactamase superfamily. Glyoxalase II family.</text>
</comment>
<dbReference type="SMART" id="SM00849">
    <property type="entry name" value="Lactamase_B"/>
    <property type="match status" value="1"/>
</dbReference>
<dbReference type="GO" id="GO:0019243">
    <property type="term" value="P:methylglyoxal catabolic process to D-lactate via S-lactoyl-glutathione"/>
    <property type="evidence" value="ECO:0007669"/>
    <property type="project" value="InterPro"/>
</dbReference>
<dbReference type="PIRSF" id="PIRSF005457">
    <property type="entry name" value="Glx"/>
    <property type="match status" value="1"/>
</dbReference>
<dbReference type="Gene3D" id="3.60.15.10">
    <property type="entry name" value="Ribonuclease Z/Hydroxyacylglutathione hydrolase-like"/>
    <property type="match status" value="1"/>
</dbReference>
<comment type="catalytic activity">
    <reaction evidence="1">
        <text>an S-(2-hydroxyacyl)glutathione + H2O = a 2-hydroxy carboxylate + glutathione + H(+)</text>
        <dbReference type="Rhea" id="RHEA:21864"/>
        <dbReference type="ChEBI" id="CHEBI:15377"/>
        <dbReference type="ChEBI" id="CHEBI:15378"/>
        <dbReference type="ChEBI" id="CHEBI:57925"/>
        <dbReference type="ChEBI" id="CHEBI:58896"/>
        <dbReference type="ChEBI" id="CHEBI:71261"/>
        <dbReference type="EC" id="3.1.2.6"/>
    </reaction>
</comment>
<dbReference type="NCBIfam" id="TIGR03413">
    <property type="entry name" value="GSH_gloB"/>
    <property type="match status" value="1"/>
</dbReference>
<dbReference type="HAMAP" id="MF_01374">
    <property type="entry name" value="Glyoxalase_2"/>
    <property type="match status" value="1"/>
</dbReference>
<keyword evidence="6" id="KW-0479">Metal-binding</keyword>
<dbReference type="OMA" id="CVWPGMR"/>
<evidence type="ECO:0000313" key="12">
    <source>
        <dbReference type="Proteomes" id="UP000001876"/>
    </source>
</evidence>
<dbReference type="PANTHER" id="PTHR43705:SF1">
    <property type="entry name" value="HYDROXYACYLGLUTATHIONE HYDROLASE GLOB"/>
    <property type="match status" value="1"/>
</dbReference>
<evidence type="ECO:0000256" key="5">
    <source>
        <dbReference type="ARBA" id="ARBA00011917"/>
    </source>
</evidence>
<dbReference type="STRING" id="564608.C1MZB9"/>
<organism evidence="12">
    <name type="scientific">Micromonas pusilla (strain CCMP1545)</name>
    <name type="common">Picoplanktonic green alga</name>
    <dbReference type="NCBI Taxonomy" id="564608"/>
    <lineage>
        <taxon>Eukaryota</taxon>
        <taxon>Viridiplantae</taxon>
        <taxon>Chlorophyta</taxon>
        <taxon>Mamiellophyceae</taxon>
        <taxon>Mamiellales</taxon>
        <taxon>Mamiellaceae</taxon>
        <taxon>Micromonas</taxon>
    </lineage>
</organism>
<evidence type="ECO:0000256" key="4">
    <source>
        <dbReference type="ARBA" id="ARBA00006759"/>
    </source>
</evidence>
<dbReference type="EC" id="3.1.2.6" evidence="5"/>
<protein>
    <recommendedName>
        <fullName evidence="5">hydroxyacylglutathione hydrolase</fullName>
        <ecNumber evidence="5">3.1.2.6</ecNumber>
    </recommendedName>
    <alternativeName>
        <fullName evidence="9">Glyoxalase II</fullName>
    </alternativeName>
</protein>
<dbReference type="InterPro" id="IPR032282">
    <property type="entry name" value="HAGH_C"/>
</dbReference>
<evidence type="ECO:0000256" key="3">
    <source>
        <dbReference type="ARBA" id="ARBA00004963"/>
    </source>
</evidence>
<dbReference type="Pfam" id="PF00753">
    <property type="entry name" value="Lactamase_B"/>
    <property type="match status" value="1"/>
</dbReference>
<name>C1MZB9_MICPC</name>
<dbReference type="SUPFAM" id="SSF56281">
    <property type="entry name" value="Metallo-hydrolase/oxidoreductase"/>
    <property type="match status" value="1"/>
</dbReference>
<evidence type="ECO:0000256" key="2">
    <source>
        <dbReference type="ARBA" id="ARBA00001947"/>
    </source>
</evidence>
<keyword evidence="8" id="KW-0862">Zinc</keyword>
<sequence length="256" mass="28453">MEVHQFPCLSDNYAFLLHDPSTGCTAVVDTPEVAPIEAALREKGWKLTHILNTHWHGDHTGGNVELKREHACEIVGPARERKGADAIPGMDRAVSEDDVVKIGNIEARVIDVPGHTLGHVAYYFPAERKVFVGDALFALGCGRMFEGKATQMWNSVSKLMALPRETEVYCAHEYTLANAKFAMSVEPGNDALSARAKEVEEKRARGEWTVPTTIGLELETNPFCRPHSDEIRRNVGLVDADDVAVFKETRKRKDNF</sequence>
<evidence type="ECO:0000256" key="1">
    <source>
        <dbReference type="ARBA" id="ARBA00001623"/>
    </source>
</evidence>
<evidence type="ECO:0000256" key="9">
    <source>
        <dbReference type="ARBA" id="ARBA00031044"/>
    </source>
</evidence>
<dbReference type="CDD" id="cd07723">
    <property type="entry name" value="hydroxyacylglutathione_hydrolase_MBL-fold"/>
    <property type="match status" value="1"/>
</dbReference>
<keyword evidence="12" id="KW-1185">Reference proteome</keyword>
<dbReference type="InterPro" id="IPR001279">
    <property type="entry name" value="Metallo-B-lactamas"/>
</dbReference>
<comment type="cofactor">
    <cofactor evidence="2">
        <name>Zn(2+)</name>
        <dbReference type="ChEBI" id="CHEBI:29105"/>
    </cofactor>
</comment>
<dbReference type="EMBL" id="GG663743">
    <property type="protein sequence ID" value="EEH54581.1"/>
    <property type="molecule type" value="Genomic_DNA"/>
</dbReference>
<dbReference type="InterPro" id="IPR017782">
    <property type="entry name" value="Hydroxyacylglutathione_Hdrlase"/>
</dbReference>
<proteinExistence type="inferred from homology"/>
<feature type="domain" description="Metallo-beta-lactamase" evidence="10">
    <location>
        <begin position="11"/>
        <end position="172"/>
    </location>
</feature>
<gene>
    <name evidence="11" type="ORF">MICPUCDRAFT_60677</name>
</gene>
<dbReference type="InterPro" id="IPR036866">
    <property type="entry name" value="RibonucZ/Hydroxyglut_hydro"/>
</dbReference>
<dbReference type="GO" id="GO:0046872">
    <property type="term" value="F:metal ion binding"/>
    <property type="evidence" value="ECO:0007669"/>
    <property type="project" value="UniProtKB-KW"/>
</dbReference>
<accession>C1MZB9</accession>
<dbReference type="PANTHER" id="PTHR43705">
    <property type="entry name" value="HYDROXYACYLGLUTATHIONE HYDROLASE"/>
    <property type="match status" value="1"/>
</dbReference>
<keyword evidence="7" id="KW-0378">Hydrolase</keyword>
<dbReference type="InterPro" id="IPR050110">
    <property type="entry name" value="Glyoxalase_II_hydrolase"/>
</dbReference>
<dbReference type="OrthoDB" id="515692at2759"/>
<dbReference type="GeneID" id="9686627"/>
<dbReference type="AlphaFoldDB" id="C1MZB9"/>
<dbReference type="RefSeq" id="XP_003060931.1">
    <property type="nucleotide sequence ID" value="XM_003060885.1"/>
</dbReference>
<evidence type="ECO:0000313" key="11">
    <source>
        <dbReference type="EMBL" id="EEH54581.1"/>
    </source>
</evidence>
<dbReference type="Proteomes" id="UP000001876">
    <property type="component" value="Unassembled WGS sequence"/>
</dbReference>
<dbReference type="InterPro" id="IPR035680">
    <property type="entry name" value="Clx_II_MBL"/>
</dbReference>
<dbReference type="GO" id="GO:0004416">
    <property type="term" value="F:hydroxyacylglutathione hydrolase activity"/>
    <property type="evidence" value="ECO:0007669"/>
    <property type="project" value="UniProtKB-EC"/>
</dbReference>
<evidence type="ECO:0000256" key="6">
    <source>
        <dbReference type="ARBA" id="ARBA00022723"/>
    </source>
</evidence>
<evidence type="ECO:0000259" key="10">
    <source>
        <dbReference type="SMART" id="SM00849"/>
    </source>
</evidence>
<dbReference type="Pfam" id="PF16123">
    <property type="entry name" value="HAGH_C"/>
    <property type="match status" value="1"/>
</dbReference>
<dbReference type="KEGG" id="mpp:MICPUCDRAFT_60677"/>
<evidence type="ECO:0000256" key="8">
    <source>
        <dbReference type="ARBA" id="ARBA00022833"/>
    </source>
</evidence>
<dbReference type="eggNOG" id="KOG0813">
    <property type="taxonomic scope" value="Eukaryota"/>
</dbReference>
<reference evidence="11" key="1">
    <citation type="journal article" date="2009" name="Science">
        <title>Green evolution and dynamic adaptations revealed by genomes of the marine picoeukaryotes Micromonas.</title>
        <authorList>
            <person name="Worden A.Z."/>
            <person name="Lee J.H."/>
            <person name="Mock T."/>
            <person name="Rouze P."/>
            <person name="Simmons M.P."/>
            <person name="Aerts A.L."/>
            <person name="Allen A.E."/>
            <person name="Cuvelier M.L."/>
            <person name="Derelle E."/>
            <person name="Everett M.V."/>
            <person name="Foulon E."/>
            <person name="Grimwood J."/>
            <person name="Gundlach H."/>
            <person name="Henrissat B."/>
            <person name="Napoli C."/>
            <person name="McDonald S.M."/>
            <person name="Parker M.S."/>
            <person name="Rombauts S."/>
            <person name="Salamov A."/>
            <person name="Von Dassow P."/>
            <person name="Badger J.H."/>
            <person name="Coutinho P.M."/>
            <person name="Demir E."/>
            <person name="Dubchak I."/>
            <person name="Gentemann C."/>
            <person name="Eikrem W."/>
            <person name="Gready J.E."/>
            <person name="John U."/>
            <person name="Lanier W."/>
            <person name="Lindquist E.A."/>
            <person name="Lucas S."/>
            <person name="Mayer K.F."/>
            <person name="Moreau H."/>
            <person name="Not F."/>
            <person name="Otillar R."/>
            <person name="Panaud O."/>
            <person name="Pangilinan J."/>
            <person name="Paulsen I."/>
            <person name="Piegu B."/>
            <person name="Poliakov A."/>
            <person name="Robbens S."/>
            <person name="Schmutz J."/>
            <person name="Toulza E."/>
            <person name="Wyss T."/>
            <person name="Zelensky A."/>
            <person name="Zhou K."/>
            <person name="Armbrust E.V."/>
            <person name="Bhattacharya D."/>
            <person name="Goodenough U.W."/>
            <person name="Van de Peer Y."/>
            <person name="Grigoriev I.V."/>
        </authorList>
    </citation>
    <scope>NUCLEOTIDE SEQUENCE [LARGE SCALE GENOMIC DNA]</scope>
    <source>
        <strain evidence="11">CCMP1545</strain>
    </source>
</reference>